<evidence type="ECO:0000256" key="1">
    <source>
        <dbReference type="ARBA" id="ARBA00009477"/>
    </source>
</evidence>
<dbReference type="PANTHER" id="PTHR30469:SF15">
    <property type="entry name" value="HLYD FAMILY OF SECRETION PROTEINS"/>
    <property type="match status" value="1"/>
</dbReference>
<dbReference type="EMBL" id="CP136864">
    <property type="protein sequence ID" value="WOJ91936.1"/>
    <property type="molecule type" value="Genomic_DNA"/>
</dbReference>
<feature type="chain" id="PRO_5047471072" evidence="3">
    <location>
        <begin position="18"/>
        <end position="351"/>
    </location>
</feature>
<dbReference type="Proteomes" id="UP001626537">
    <property type="component" value="Chromosome"/>
</dbReference>
<dbReference type="Gene3D" id="1.10.287.470">
    <property type="entry name" value="Helix hairpin bin"/>
    <property type="match status" value="1"/>
</dbReference>
<protein>
    <submittedName>
        <fullName evidence="4">Efflux RND transporter periplasmic adaptor subunit</fullName>
    </submittedName>
</protein>
<proteinExistence type="inferred from homology"/>
<dbReference type="PANTHER" id="PTHR30469">
    <property type="entry name" value="MULTIDRUG RESISTANCE PROTEIN MDTA"/>
    <property type="match status" value="1"/>
</dbReference>
<evidence type="ECO:0000256" key="2">
    <source>
        <dbReference type="SAM" id="Coils"/>
    </source>
</evidence>
<dbReference type="SUPFAM" id="SSF111369">
    <property type="entry name" value="HlyD-like secretion proteins"/>
    <property type="match status" value="1"/>
</dbReference>
<gene>
    <name evidence="4" type="ORF">R0135_09045</name>
</gene>
<keyword evidence="2" id="KW-0175">Coiled coil</keyword>
<dbReference type="Gene3D" id="2.40.30.170">
    <property type="match status" value="1"/>
</dbReference>
<dbReference type="Gene3D" id="2.40.50.100">
    <property type="match status" value="1"/>
</dbReference>
<evidence type="ECO:0000313" key="4">
    <source>
        <dbReference type="EMBL" id="WOJ91936.1"/>
    </source>
</evidence>
<evidence type="ECO:0000313" key="5">
    <source>
        <dbReference type="Proteomes" id="UP001626537"/>
    </source>
</evidence>
<feature type="signal peptide" evidence="3">
    <location>
        <begin position="1"/>
        <end position="17"/>
    </location>
</feature>
<keyword evidence="3" id="KW-0732">Signal</keyword>
<keyword evidence="5" id="KW-1185">Reference proteome</keyword>
<dbReference type="InterPro" id="IPR006143">
    <property type="entry name" value="RND_pump_MFP"/>
</dbReference>
<organism evidence="4 5">
    <name type="scientific">Congregibacter variabilis</name>
    <dbReference type="NCBI Taxonomy" id="3081200"/>
    <lineage>
        <taxon>Bacteria</taxon>
        <taxon>Pseudomonadati</taxon>
        <taxon>Pseudomonadota</taxon>
        <taxon>Gammaproteobacteria</taxon>
        <taxon>Cellvibrionales</taxon>
        <taxon>Halieaceae</taxon>
        <taxon>Congregibacter</taxon>
    </lineage>
</organism>
<dbReference type="RefSeq" id="WP_407346501.1">
    <property type="nucleotide sequence ID" value="NZ_CP136864.1"/>
</dbReference>
<evidence type="ECO:0000256" key="3">
    <source>
        <dbReference type="SAM" id="SignalP"/>
    </source>
</evidence>
<name>A0ABZ0I1D6_9GAMM</name>
<dbReference type="NCBIfam" id="TIGR01730">
    <property type="entry name" value="RND_mfp"/>
    <property type="match status" value="1"/>
</dbReference>
<feature type="coiled-coil region" evidence="2">
    <location>
        <begin position="116"/>
        <end position="150"/>
    </location>
</feature>
<reference evidence="4 5" key="1">
    <citation type="submission" date="2023-10" db="EMBL/GenBank/DDBJ databases">
        <title>Two novel species belonging to the OM43/NOR5 clade.</title>
        <authorList>
            <person name="Park M."/>
        </authorList>
    </citation>
    <scope>NUCLEOTIDE SEQUENCE [LARGE SCALE GENOMIC DNA]</scope>
    <source>
        <strain evidence="4 5">IMCC43200</strain>
    </source>
</reference>
<comment type="similarity">
    <text evidence="1">Belongs to the membrane fusion protein (MFP) (TC 8.A.1) family.</text>
</comment>
<dbReference type="Gene3D" id="2.40.420.20">
    <property type="match status" value="1"/>
</dbReference>
<sequence>MKLRQMLIIPVIVTASAAALSNTPGATVHTASVTREATAPTAELPGTVISTRDAQVRAELSGRITWIAEVGDRVKAGEPIARFDDHLLTLQLRRDEAQIARLRTDIDVRTRQRERLARLAMENNMAEVELDQVKADIEMLRQDLAMAEVDRERAAYELERSRMPAPFSGVVVARNMSEGEYSTAGSPLVRLVNTQSLEVSVRAPLRIARFNQTGTPVSIYGDGAHTVEEIRSVVPVGDPQSRMMEMRISLEEGLWLIGEAVTVSLPQAAPSDMLTVPRDALVLRDREQFVYAVDSDNTARKVLVETAGGLGERIAVEPVDGLLKPGTNVIVRGAENLREGQDVRIIDDPLA</sequence>
<accession>A0ABZ0I1D6</accession>